<dbReference type="Pfam" id="PF12802">
    <property type="entry name" value="MarR_2"/>
    <property type="match status" value="1"/>
</dbReference>
<dbReference type="EMBL" id="NWQG01000178">
    <property type="protein sequence ID" value="PDQ18560.1"/>
    <property type="molecule type" value="Genomic_DNA"/>
</dbReference>
<dbReference type="PANTHER" id="PTHR33164">
    <property type="entry name" value="TRANSCRIPTIONAL REGULATOR, MARR FAMILY"/>
    <property type="match status" value="1"/>
</dbReference>
<keyword evidence="3" id="KW-1185">Reference proteome</keyword>
<dbReference type="Gene3D" id="1.10.10.10">
    <property type="entry name" value="Winged helix-like DNA-binding domain superfamily/Winged helix DNA-binding domain"/>
    <property type="match status" value="1"/>
</dbReference>
<proteinExistence type="predicted"/>
<reference evidence="2 3" key="1">
    <citation type="submission" date="2017-09" db="EMBL/GenBank/DDBJ databases">
        <title>Mesorhizobum sanjuanii sp. nov. isolated from nodules of Lotus tenuis in saline-alkaline lowlands of Flooding Pampa.</title>
        <authorList>
            <person name="Sannazzaro A.I."/>
            <person name="Torres Tejerizo G.A."/>
            <person name="Fontana F."/>
            <person name="Cumpa Velazquez L.M."/>
            <person name="Hansen L."/>
            <person name="Pistorio M."/>
            <person name="Estrella M.J."/>
        </authorList>
    </citation>
    <scope>NUCLEOTIDE SEQUENCE [LARGE SCALE GENOMIC DNA]</scope>
    <source>
        <strain evidence="2 3">BSA136</strain>
    </source>
</reference>
<dbReference type="GO" id="GO:0003700">
    <property type="term" value="F:DNA-binding transcription factor activity"/>
    <property type="evidence" value="ECO:0007669"/>
    <property type="project" value="InterPro"/>
</dbReference>
<organism evidence="2 3">
    <name type="scientific">Mesorhizobium sanjuanii</name>
    <dbReference type="NCBI Taxonomy" id="2037900"/>
    <lineage>
        <taxon>Bacteria</taxon>
        <taxon>Pseudomonadati</taxon>
        <taxon>Pseudomonadota</taxon>
        <taxon>Alphaproteobacteria</taxon>
        <taxon>Hyphomicrobiales</taxon>
        <taxon>Phyllobacteriaceae</taxon>
        <taxon>Mesorhizobium</taxon>
    </lineage>
</organism>
<dbReference type="SUPFAM" id="SSF46785">
    <property type="entry name" value="Winged helix' DNA-binding domain"/>
    <property type="match status" value="1"/>
</dbReference>
<feature type="domain" description="HTH marR-type" evidence="1">
    <location>
        <begin position="1"/>
        <end position="119"/>
    </location>
</feature>
<gene>
    <name evidence="2" type="ORF">CN311_24065</name>
</gene>
<dbReference type="GO" id="GO:0006950">
    <property type="term" value="P:response to stress"/>
    <property type="evidence" value="ECO:0007669"/>
    <property type="project" value="TreeGrafter"/>
</dbReference>
<evidence type="ECO:0000313" key="3">
    <source>
        <dbReference type="Proteomes" id="UP000219182"/>
    </source>
</evidence>
<dbReference type="InterPro" id="IPR000835">
    <property type="entry name" value="HTH_MarR-typ"/>
</dbReference>
<dbReference type="AlphaFoldDB" id="A0A2A6F9C1"/>
<comment type="caution">
    <text evidence="2">The sequence shown here is derived from an EMBL/GenBank/DDBJ whole genome shotgun (WGS) entry which is preliminary data.</text>
</comment>
<dbReference type="PROSITE" id="PS50995">
    <property type="entry name" value="HTH_MARR_2"/>
    <property type="match status" value="1"/>
</dbReference>
<name>A0A2A6F9C1_9HYPH</name>
<protein>
    <submittedName>
        <fullName evidence="2">MarR family transcriptional regulator</fullName>
    </submittedName>
</protein>
<dbReference type="InterPro" id="IPR036390">
    <property type="entry name" value="WH_DNA-bd_sf"/>
</dbReference>
<dbReference type="Proteomes" id="UP000219182">
    <property type="component" value="Unassembled WGS sequence"/>
</dbReference>
<evidence type="ECO:0000259" key="1">
    <source>
        <dbReference type="PROSITE" id="PS50995"/>
    </source>
</evidence>
<evidence type="ECO:0000313" key="2">
    <source>
        <dbReference type="EMBL" id="PDQ18560.1"/>
    </source>
</evidence>
<dbReference type="InterPro" id="IPR036388">
    <property type="entry name" value="WH-like_DNA-bd_sf"/>
</dbReference>
<dbReference type="InterPro" id="IPR039422">
    <property type="entry name" value="MarR/SlyA-like"/>
</dbReference>
<dbReference type="PANTHER" id="PTHR33164:SF43">
    <property type="entry name" value="HTH-TYPE TRANSCRIPTIONAL REPRESSOR YETL"/>
    <property type="match status" value="1"/>
</dbReference>
<dbReference type="SMART" id="SM00347">
    <property type="entry name" value="HTH_MARR"/>
    <property type="match status" value="1"/>
</dbReference>
<accession>A0A2A6F9C1</accession>
<sequence>MRRFLSFSEATLTAAGITSQQYQAMLVIRVHPARAIMIRDLAKEMLLQPNGAVQLVDRLAGAGLVERRQSPTDRRSVLVAMTGEGSHLLERLAADHLREMLRQEPLLAESLRRLRNLGR</sequence>